<feature type="compositionally biased region" description="Basic and acidic residues" evidence="2">
    <location>
        <begin position="347"/>
        <end position="357"/>
    </location>
</feature>
<protein>
    <submittedName>
        <fullName evidence="3">Uncharacterized protein</fullName>
    </submittedName>
</protein>
<sequence length="708" mass="78320">MEHDYIPQFPPPPYSESDTGTLSGAIPQARNPLGSPSSSVDETIYTPSYSPTASVHRSQTLGDDFDLASSSAAAYFESRPPPRTPVSGTLEIHRIAITATTAPKDLKYSPAFLAKDCTAQDWATFVNYLLPDHAAEANNDVVDRKLRAELVEGMHQLGLNQSERPRSDGSEINAQLLHLRQQISNTTERSEMVEPTILEWNRGFFRPRKILISTVDQVAERAAREETGRSSYSYIPPGEEMRQESSRNNRQGFLGLGGFPFIDAGPQGFRMGPIVVSQSSTPCITGHTHFQQANNEGFRIGKSLVANNEGLRLGNILVSDQHGFRLGGLRGFVKDRNGASPCGKPFGRRESDDDHARGWGHHGRRHGHHGGQSFSHGQHRRDRSSSASSSPSSSSSDSDSSVGSLLEHDDLSDQQLPIIKQSLMEWLNHPEQPITREFVQNVRRDIKAAKRQPSSPQLPDQDLKRMRSEVKDLLKSMKENRKTRKRQRKATRRERRASRRLEKKERQAARREVRRGGKMAERHCDGGGRGPPWMAVPRSFMANQPPLQTPANTVLPPAPPILAPATPGIPLARAASVPSVQSPSFGFGFGFGRPGRPGMKAMHGGWPFTQALPYAPGRICVPNGMTHPAPISYSAEKIHAQALQMEQAAKSKDSRAMELRTAATVRGVGERQRLKDLDLATKLEEEAENLRIEAEKLRAETQHLDTEL</sequence>
<keyword evidence="1" id="KW-0175">Coiled coil</keyword>
<proteinExistence type="predicted"/>
<dbReference type="STRING" id="1095630.A0A2J6T1V8"/>
<accession>A0A2J6T1V8</accession>
<keyword evidence="4" id="KW-1185">Reference proteome</keyword>
<evidence type="ECO:0000256" key="1">
    <source>
        <dbReference type="SAM" id="Coils"/>
    </source>
</evidence>
<dbReference type="InParanoid" id="A0A2J6T1V8"/>
<feature type="region of interest" description="Disordered" evidence="2">
    <location>
        <begin position="334"/>
        <end position="413"/>
    </location>
</feature>
<feature type="coiled-coil region" evidence="1">
    <location>
        <begin position="680"/>
        <end position="707"/>
    </location>
</feature>
<name>A0A2J6T1V8_9HELO</name>
<evidence type="ECO:0000313" key="3">
    <source>
        <dbReference type="EMBL" id="PMD56999.1"/>
    </source>
</evidence>
<gene>
    <name evidence="3" type="ORF">K444DRAFT_665455</name>
</gene>
<feature type="compositionally biased region" description="Basic residues" evidence="2">
    <location>
        <begin position="358"/>
        <end position="369"/>
    </location>
</feature>
<feature type="compositionally biased region" description="Basic residues" evidence="2">
    <location>
        <begin position="481"/>
        <end position="498"/>
    </location>
</feature>
<feature type="compositionally biased region" description="Basic and acidic residues" evidence="2">
    <location>
        <begin position="499"/>
        <end position="526"/>
    </location>
</feature>
<dbReference type="RefSeq" id="XP_024733903.1">
    <property type="nucleotide sequence ID" value="XM_024887070.1"/>
</dbReference>
<dbReference type="GeneID" id="36595146"/>
<reference evidence="3 4" key="1">
    <citation type="submission" date="2016-04" db="EMBL/GenBank/DDBJ databases">
        <title>A degradative enzymes factory behind the ericoid mycorrhizal symbiosis.</title>
        <authorList>
            <consortium name="DOE Joint Genome Institute"/>
            <person name="Martino E."/>
            <person name="Morin E."/>
            <person name="Grelet G."/>
            <person name="Kuo A."/>
            <person name="Kohler A."/>
            <person name="Daghino S."/>
            <person name="Barry K."/>
            <person name="Choi C."/>
            <person name="Cichocki N."/>
            <person name="Clum A."/>
            <person name="Copeland A."/>
            <person name="Hainaut M."/>
            <person name="Haridas S."/>
            <person name="Labutti K."/>
            <person name="Lindquist E."/>
            <person name="Lipzen A."/>
            <person name="Khouja H.-R."/>
            <person name="Murat C."/>
            <person name="Ohm R."/>
            <person name="Olson A."/>
            <person name="Spatafora J."/>
            <person name="Veneault-Fourrey C."/>
            <person name="Henrissat B."/>
            <person name="Grigoriev I."/>
            <person name="Martin F."/>
            <person name="Perotto S."/>
        </authorList>
    </citation>
    <scope>NUCLEOTIDE SEQUENCE [LARGE SCALE GENOMIC DNA]</scope>
    <source>
        <strain evidence="3 4">E</strain>
    </source>
</reference>
<feature type="region of interest" description="Disordered" evidence="2">
    <location>
        <begin position="1"/>
        <end position="45"/>
    </location>
</feature>
<feature type="region of interest" description="Disordered" evidence="2">
    <location>
        <begin position="472"/>
        <end position="531"/>
    </location>
</feature>
<dbReference type="Proteomes" id="UP000235371">
    <property type="component" value="Unassembled WGS sequence"/>
</dbReference>
<dbReference type="AlphaFoldDB" id="A0A2J6T1V8"/>
<dbReference type="EMBL" id="KZ613847">
    <property type="protein sequence ID" value="PMD56999.1"/>
    <property type="molecule type" value="Genomic_DNA"/>
</dbReference>
<evidence type="ECO:0000256" key="2">
    <source>
        <dbReference type="SAM" id="MobiDB-lite"/>
    </source>
</evidence>
<organism evidence="3 4">
    <name type="scientific">Hyaloscypha bicolor E</name>
    <dbReference type="NCBI Taxonomy" id="1095630"/>
    <lineage>
        <taxon>Eukaryota</taxon>
        <taxon>Fungi</taxon>
        <taxon>Dikarya</taxon>
        <taxon>Ascomycota</taxon>
        <taxon>Pezizomycotina</taxon>
        <taxon>Leotiomycetes</taxon>
        <taxon>Helotiales</taxon>
        <taxon>Hyaloscyphaceae</taxon>
        <taxon>Hyaloscypha</taxon>
        <taxon>Hyaloscypha bicolor</taxon>
    </lineage>
</organism>
<feature type="compositionally biased region" description="Polar residues" evidence="2">
    <location>
        <begin position="34"/>
        <end position="45"/>
    </location>
</feature>
<feature type="compositionally biased region" description="Low complexity" evidence="2">
    <location>
        <begin position="385"/>
        <end position="401"/>
    </location>
</feature>
<evidence type="ECO:0000313" key="4">
    <source>
        <dbReference type="Proteomes" id="UP000235371"/>
    </source>
</evidence>
<dbReference type="OrthoDB" id="5408998at2759"/>